<feature type="region of interest" description="Disordered" evidence="1">
    <location>
        <begin position="1"/>
        <end position="24"/>
    </location>
</feature>
<evidence type="ECO:0000256" key="1">
    <source>
        <dbReference type="SAM" id="MobiDB-lite"/>
    </source>
</evidence>
<feature type="region of interest" description="Disordered" evidence="1">
    <location>
        <begin position="368"/>
        <end position="409"/>
    </location>
</feature>
<evidence type="ECO:0000259" key="2">
    <source>
        <dbReference type="Pfam" id="PF13391"/>
    </source>
</evidence>
<dbReference type="Pfam" id="PF13391">
    <property type="entry name" value="HNH_2"/>
    <property type="match status" value="1"/>
</dbReference>
<evidence type="ECO:0000313" key="3">
    <source>
        <dbReference type="EMBL" id="KAK2589377.1"/>
    </source>
</evidence>
<feature type="compositionally biased region" description="Acidic residues" evidence="1">
    <location>
        <begin position="384"/>
        <end position="403"/>
    </location>
</feature>
<evidence type="ECO:0000313" key="4">
    <source>
        <dbReference type="Proteomes" id="UP001251528"/>
    </source>
</evidence>
<sequence>LARVVEPDVEPDEEQPNPSREDGLQLASLGIELASQVKDELKSERQVVTLEQEHGIISRKEAKKRHRDISQRYLSEGDKLWRLQKKKMRLDDPGVIRVLDPSSAGVSECLLALYQKSDGLGKQRHQEQRPKNWRKDAISYYNGICPNDNQRIWCHISGKWHAPKDIKGAHIVPFFMDIESISDILFGERKESIQRAGNALLLHYQIKSWFDKCLLVIVPVDATEHPIARWQTDVISPDIEKQYFTATLQGKHLHGKELTFLGNKRPVSRFLYFHFIMALVRVKDLKRDNWEDIWARYYTQRPFPTPGPYMRRSILFALATHFETTDMKILDSWIKDNGFDTPLQLTKDEATEVARRVHVEVEATAAAAEVIDETLPEDRCESSSDQDSESGEEQDAESEEEQDSNAHYR</sequence>
<name>A0AAJ0FM86_9HYPO</name>
<feature type="non-terminal residue" evidence="3">
    <location>
        <position position="409"/>
    </location>
</feature>
<feature type="domain" description="HNH nuclease" evidence="2">
    <location>
        <begin position="154"/>
        <end position="218"/>
    </location>
</feature>
<comment type="caution">
    <text evidence="3">The sequence shown here is derived from an EMBL/GenBank/DDBJ whole genome shotgun (WGS) entry which is preliminary data.</text>
</comment>
<keyword evidence="4" id="KW-1185">Reference proteome</keyword>
<organism evidence="3 4">
    <name type="scientific">Conoideocrella luteorostrata</name>
    <dbReference type="NCBI Taxonomy" id="1105319"/>
    <lineage>
        <taxon>Eukaryota</taxon>
        <taxon>Fungi</taxon>
        <taxon>Dikarya</taxon>
        <taxon>Ascomycota</taxon>
        <taxon>Pezizomycotina</taxon>
        <taxon>Sordariomycetes</taxon>
        <taxon>Hypocreomycetidae</taxon>
        <taxon>Hypocreales</taxon>
        <taxon>Clavicipitaceae</taxon>
        <taxon>Conoideocrella</taxon>
    </lineage>
</organism>
<accession>A0AAJ0FM86</accession>
<feature type="non-terminal residue" evidence="3">
    <location>
        <position position="1"/>
    </location>
</feature>
<gene>
    <name evidence="3" type="ORF">QQS21_012947</name>
</gene>
<dbReference type="AlphaFoldDB" id="A0AAJ0FM86"/>
<proteinExistence type="predicted"/>
<reference evidence="3" key="1">
    <citation type="submission" date="2023-06" db="EMBL/GenBank/DDBJ databases">
        <title>Conoideocrella luteorostrata (Hypocreales: Clavicipitaceae), a potential biocontrol fungus for elongate hemlock scale in United States Christmas tree production areas.</title>
        <authorList>
            <person name="Barrett H."/>
            <person name="Lovett B."/>
            <person name="Macias A.M."/>
            <person name="Stajich J.E."/>
            <person name="Kasson M.T."/>
        </authorList>
    </citation>
    <scope>NUCLEOTIDE SEQUENCE</scope>
    <source>
        <strain evidence="3">ARSEF 14590</strain>
    </source>
</reference>
<dbReference type="Proteomes" id="UP001251528">
    <property type="component" value="Unassembled WGS sequence"/>
</dbReference>
<dbReference type="InterPro" id="IPR003615">
    <property type="entry name" value="HNH_nuc"/>
</dbReference>
<protein>
    <recommendedName>
        <fullName evidence="2">HNH nuclease domain-containing protein</fullName>
    </recommendedName>
</protein>
<dbReference type="EMBL" id="JASWJB010000786">
    <property type="protein sequence ID" value="KAK2589377.1"/>
    <property type="molecule type" value="Genomic_DNA"/>
</dbReference>